<dbReference type="Gene3D" id="1.50.40.10">
    <property type="entry name" value="Mitochondrial carrier domain"/>
    <property type="match status" value="1"/>
</dbReference>
<dbReference type="FunFam" id="1.50.40.10:FF:000098">
    <property type="entry name" value="Mitochondrial substrate carrier family protein"/>
    <property type="match status" value="1"/>
</dbReference>
<dbReference type="GO" id="GO:0005743">
    <property type="term" value="C:mitochondrial inner membrane"/>
    <property type="evidence" value="ECO:0007669"/>
    <property type="project" value="UniProtKB-SubCell"/>
</dbReference>
<comment type="subcellular location">
    <subcellularLocation>
        <location evidence="1">Mitochondrion inner membrane</location>
        <topology evidence="1">Multi-pass membrane protein</topology>
    </subcellularLocation>
</comment>
<accession>A0AAD8LDK2</accession>
<evidence type="ECO:0000256" key="11">
    <source>
        <dbReference type="PROSITE-ProRule" id="PRU00282"/>
    </source>
</evidence>
<keyword evidence="5" id="KW-0677">Repeat</keyword>
<name>A0AAD8LDK2_TARER</name>
<evidence type="ECO:0000256" key="9">
    <source>
        <dbReference type="ARBA" id="ARBA00023136"/>
    </source>
</evidence>
<feature type="compositionally biased region" description="Low complexity" evidence="12">
    <location>
        <begin position="468"/>
        <end position="477"/>
    </location>
</feature>
<dbReference type="Proteomes" id="UP001229421">
    <property type="component" value="Unassembled WGS sequence"/>
</dbReference>
<evidence type="ECO:0000256" key="5">
    <source>
        <dbReference type="ARBA" id="ARBA00022737"/>
    </source>
</evidence>
<evidence type="ECO:0000313" key="14">
    <source>
        <dbReference type="Proteomes" id="UP001229421"/>
    </source>
</evidence>
<dbReference type="Pfam" id="PF00153">
    <property type="entry name" value="Mito_carr"/>
    <property type="match status" value="3"/>
</dbReference>
<evidence type="ECO:0000256" key="12">
    <source>
        <dbReference type="SAM" id="MobiDB-lite"/>
    </source>
</evidence>
<evidence type="ECO:0000256" key="2">
    <source>
        <dbReference type="ARBA" id="ARBA00006375"/>
    </source>
</evidence>
<feature type="compositionally biased region" description="Basic residues" evidence="12">
    <location>
        <begin position="494"/>
        <end position="504"/>
    </location>
</feature>
<dbReference type="GO" id="GO:0055085">
    <property type="term" value="P:transmembrane transport"/>
    <property type="evidence" value="ECO:0007669"/>
    <property type="project" value="InterPro"/>
</dbReference>
<dbReference type="PROSITE" id="PS50920">
    <property type="entry name" value="SOLCAR"/>
    <property type="match status" value="3"/>
</dbReference>
<reference evidence="13" key="1">
    <citation type="journal article" date="2023" name="bioRxiv">
        <title>Improved chromosome-level genome assembly for marigold (Tagetes erecta).</title>
        <authorList>
            <person name="Jiang F."/>
            <person name="Yuan L."/>
            <person name="Wang S."/>
            <person name="Wang H."/>
            <person name="Xu D."/>
            <person name="Wang A."/>
            <person name="Fan W."/>
        </authorList>
    </citation>
    <scope>NUCLEOTIDE SEQUENCE</scope>
    <source>
        <strain evidence="13">WSJ</strain>
        <tissue evidence="13">Leaf</tissue>
    </source>
</reference>
<evidence type="ECO:0000256" key="4">
    <source>
        <dbReference type="ARBA" id="ARBA00022692"/>
    </source>
</evidence>
<comment type="caution">
    <text evidence="13">The sequence shown here is derived from an EMBL/GenBank/DDBJ whole genome shotgun (WGS) entry which is preliminary data.</text>
</comment>
<organism evidence="13 14">
    <name type="scientific">Tagetes erecta</name>
    <name type="common">African marigold</name>
    <dbReference type="NCBI Taxonomy" id="13708"/>
    <lineage>
        <taxon>Eukaryota</taxon>
        <taxon>Viridiplantae</taxon>
        <taxon>Streptophyta</taxon>
        <taxon>Embryophyta</taxon>
        <taxon>Tracheophyta</taxon>
        <taxon>Spermatophyta</taxon>
        <taxon>Magnoliopsida</taxon>
        <taxon>eudicotyledons</taxon>
        <taxon>Gunneridae</taxon>
        <taxon>Pentapetalae</taxon>
        <taxon>asterids</taxon>
        <taxon>campanulids</taxon>
        <taxon>Asterales</taxon>
        <taxon>Asteraceae</taxon>
        <taxon>Asteroideae</taxon>
        <taxon>Heliantheae alliance</taxon>
        <taxon>Tageteae</taxon>
        <taxon>Tagetes</taxon>
    </lineage>
</organism>
<evidence type="ECO:0000256" key="1">
    <source>
        <dbReference type="ARBA" id="ARBA00004448"/>
    </source>
</evidence>
<keyword evidence="4 11" id="KW-0812">Transmembrane</keyword>
<feature type="compositionally biased region" description="Basic and acidic residues" evidence="12">
    <location>
        <begin position="481"/>
        <end position="493"/>
    </location>
</feature>
<keyword evidence="6" id="KW-0999">Mitochondrion inner membrane</keyword>
<feature type="repeat" description="Solcar" evidence="11">
    <location>
        <begin position="815"/>
        <end position="900"/>
    </location>
</feature>
<evidence type="ECO:0000313" key="13">
    <source>
        <dbReference type="EMBL" id="KAK1439492.1"/>
    </source>
</evidence>
<dbReference type="AlphaFoldDB" id="A0AAD8LDK2"/>
<gene>
    <name evidence="13" type="ORF">QVD17_05311</name>
</gene>
<evidence type="ECO:0000256" key="8">
    <source>
        <dbReference type="ARBA" id="ARBA00023128"/>
    </source>
</evidence>
<sequence>MKLPTLPYPPIMENFLIRVDVCWGFGYDSSIDDYKLIVGLSKQKHGIPFYVLTLKSNIWKFIGHVKYEFAEDISGILCGRALHWFMCDDDEHKVIISLDLSTHEFKEIPQPVDEEYECDAAYDYKLGVIEERLCIFLDCSTFSSKKWVMKNNKWERCDNDLYKNKHDVVHCITKNCLRRSTRNKLIQGMFYTCSVNDGERMPSVESDFRASIFVKSLVSPHLHVTNDERQNFKIKAFQWRSSSSLQSDYRRLLLPLELSAEFQYFVFMYGAFTIHSIFIVVSVIRFIVVSSAMSAKEEVLKRRVDLYKEYLNIKSSLWVVCDSSYIRYLFSKVQDPLHQHAEICKLFGVDDLHLCAPWPVLASIRENMNKAVETAEEWLKNSDKWIEQDPEEWGSLAPQKWEECYDKYKVNEEYWKLVEEYSLKFERFCEHITTKPSILGSTSIIQSERGRSSKAAAATTDRSNMLKSSGGQSSGSSHAADLFHEEPNGESSRKSRRIRKRKMKSSQIETTNNCYELRIFFYKKISHQQRQEDLNQLDPYRYHKQQQFTKQQHKRITYRRSLQSECWQKLCPNQIKQHILSFIPIYLHHETHTHFNFIPKSLNTFHFFSFLFYTMKGLELWMKTSTGSQLASTNDFITGGLFLESSTSVSSSVVSFVSMQNKSGVCCCLKRRRRRGGGGFMSVTFSVKDSDQGFVVGENEKEDDKSFEIEDEKKVKVQGGALNVTKHLWAGAVAAMVSRTFVAPLERLKLEYMVRGEQKHLVELIQTIAATQGIKGFWKGNFVNILRTAPFKAINFYAYDKYRSQLLKLTGNQETTNFERFIAGAAAGITATILCIPMDTIRTKMVAPGGEALGGVIGAFRHMIQTEGFFSLYKGLVPSIISMAPSGAVFYGIYDILKSAYLHSPKGRKRLQHMKEGGENLNALEQMELGTVRTLIYGAIAGCCAEAATYPFEVVRRQLQLQVRATKMSAAATFVKIVEQGGIPALYAGLTPSLLQVLPSAAISYFVYELMKIVLKVESE</sequence>
<protein>
    <submittedName>
        <fullName evidence="13">Uncharacterized protein</fullName>
    </submittedName>
</protein>
<comment type="similarity">
    <text evidence="2">Belongs to the mitochondrial carrier (TC 2.A.29) family.</text>
</comment>
<evidence type="ECO:0000256" key="6">
    <source>
        <dbReference type="ARBA" id="ARBA00022792"/>
    </source>
</evidence>
<keyword evidence="14" id="KW-1185">Reference proteome</keyword>
<keyword evidence="7" id="KW-1133">Transmembrane helix</keyword>
<dbReference type="PANTHER" id="PTHR24089">
    <property type="entry name" value="SOLUTE CARRIER FAMILY 25"/>
    <property type="match status" value="1"/>
</dbReference>
<evidence type="ECO:0000256" key="10">
    <source>
        <dbReference type="ARBA" id="ARBA00054707"/>
    </source>
</evidence>
<evidence type="ECO:0000256" key="3">
    <source>
        <dbReference type="ARBA" id="ARBA00022448"/>
    </source>
</evidence>
<keyword evidence="9 11" id="KW-0472">Membrane</keyword>
<comment type="function">
    <text evidence="10">Probable mitochondrial adenylate carrier that catalyzes the transport of ATP, ADP and AMP.</text>
</comment>
<dbReference type="InterPro" id="IPR023395">
    <property type="entry name" value="MCP_dom_sf"/>
</dbReference>
<feature type="region of interest" description="Disordered" evidence="12">
    <location>
        <begin position="443"/>
        <end position="505"/>
    </location>
</feature>
<dbReference type="EMBL" id="JAUHHV010000001">
    <property type="protein sequence ID" value="KAK1439492.1"/>
    <property type="molecule type" value="Genomic_DNA"/>
</dbReference>
<evidence type="ECO:0000256" key="7">
    <source>
        <dbReference type="ARBA" id="ARBA00022989"/>
    </source>
</evidence>
<dbReference type="SUPFAM" id="SSF103506">
    <property type="entry name" value="Mitochondrial carrier"/>
    <property type="match status" value="1"/>
</dbReference>
<proteinExistence type="inferred from homology"/>
<feature type="repeat" description="Solcar" evidence="11">
    <location>
        <begin position="722"/>
        <end position="805"/>
    </location>
</feature>
<dbReference type="PRINTS" id="PR00926">
    <property type="entry name" value="MITOCARRIER"/>
</dbReference>
<feature type="repeat" description="Solcar" evidence="11">
    <location>
        <begin position="929"/>
        <end position="1014"/>
    </location>
</feature>
<keyword evidence="8" id="KW-0496">Mitochondrion</keyword>
<keyword evidence="3" id="KW-0813">Transport</keyword>
<dbReference type="InterPro" id="IPR002067">
    <property type="entry name" value="MCP"/>
</dbReference>
<dbReference type="InterPro" id="IPR018108">
    <property type="entry name" value="MCP_transmembrane"/>
</dbReference>